<feature type="domain" description="PDZ" evidence="3">
    <location>
        <begin position="22"/>
        <end position="99"/>
    </location>
</feature>
<dbReference type="VEuPathDB" id="VectorBase:BGLB013614"/>
<dbReference type="SUPFAM" id="SSF50729">
    <property type="entry name" value="PH domain-like"/>
    <property type="match status" value="1"/>
</dbReference>
<feature type="compositionally biased region" description="Acidic residues" evidence="2">
    <location>
        <begin position="766"/>
        <end position="786"/>
    </location>
</feature>
<feature type="region of interest" description="Disordered" evidence="2">
    <location>
        <begin position="1538"/>
        <end position="1560"/>
    </location>
</feature>
<dbReference type="CDD" id="cd01817">
    <property type="entry name" value="RBD1_RGS12_like"/>
    <property type="match status" value="1"/>
</dbReference>
<dbReference type="PANTHER" id="PTHR45945">
    <property type="entry name" value="REGULATOR OF G-PROTEIN SIGNALING LOCO"/>
    <property type="match status" value="1"/>
</dbReference>
<feature type="region of interest" description="Disordered" evidence="2">
    <location>
        <begin position="1583"/>
        <end position="1617"/>
    </location>
</feature>
<feature type="region of interest" description="Disordered" evidence="2">
    <location>
        <begin position="1715"/>
        <end position="1808"/>
    </location>
</feature>
<feature type="compositionally biased region" description="Basic and acidic residues" evidence="2">
    <location>
        <begin position="1034"/>
        <end position="1049"/>
    </location>
</feature>
<feature type="domain" description="RBD" evidence="5">
    <location>
        <begin position="1140"/>
        <end position="1210"/>
    </location>
</feature>
<feature type="compositionally biased region" description="Low complexity" evidence="2">
    <location>
        <begin position="1095"/>
        <end position="1107"/>
    </location>
</feature>
<dbReference type="Pfam" id="PF00615">
    <property type="entry name" value="RGS"/>
    <property type="match status" value="1"/>
</dbReference>
<dbReference type="GO" id="GO:0005634">
    <property type="term" value="C:nucleus"/>
    <property type="evidence" value="ECO:0007669"/>
    <property type="project" value="TreeGrafter"/>
</dbReference>
<dbReference type="SMART" id="SM00315">
    <property type="entry name" value="RGS"/>
    <property type="match status" value="1"/>
</dbReference>
<gene>
    <name evidence="6" type="primary">106052284</name>
</gene>
<dbReference type="KEGG" id="bgt:106052284"/>
<feature type="compositionally biased region" description="Basic and acidic residues" evidence="2">
    <location>
        <begin position="251"/>
        <end position="267"/>
    </location>
</feature>
<dbReference type="InterPro" id="IPR011993">
    <property type="entry name" value="PH-like_dom_sf"/>
</dbReference>
<feature type="domain" description="RBD" evidence="5">
    <location>
        <begin position="1211"/>
        <end position="1281"/>
    </location>
</feature>
<dbReference type="EnsemblMetazoa" id="BGLB013614-RF">
    <property type="protein sequence ID" value="BGLB013614-PF"/>
    <property type="gene ID" value="BGLB013614"/>
</dbReference>
<dbReference type="Gene3D" id="1.10.196.10">
    <property type="match status" value="1"/>
</dbReference>
<name>A0A2C9K5N4_BIOGL</name>
<feature type="region of interest" description="Disordered" evidence="2">
    <location>
        <begin position="241"/>
        <end position="289"/>
    </location>
</feature>
<feature type="compositionally biased region" description="Low complexity" evidence="2">
    <location>
        <begin position="485"/>
        <end position="498"/>
    </location>
</feature>
<keyword evidence="1" id="KW-0343">GTPase activation</keyword>
<accession>A0A2C9K5N4</accession>
<evidence type="ECO:0000259" key="5">
    <source>
        <dbReference type="PROSITE" id="PS50898"/>
    </source>
</evidence>
<dbReference type="GO" id="GO:0005737">
    <property type="term" value="C:cytoplasm"/>
    <property type="evidence" value="ECO:0007669"/>
    <property type="project" value="TreeGrafter"/>
</dbReference>
<dbReference type="GO" id="GO:0005886">
    <property type="term" value="C:plasma membrane"/>
    <property type="evidence" value="ECO:0007669"/>
    <property type="project" value="TreeGrafter"/>
</dbReference>
<feature type="compositionally biased region" description="Basic residues" evidence="2">
    <location>
        <begin position="113"/>
        <end position="123"/>
    </location>
</feature>
<feature type="compositionally biased region" description="Basic and acidic residues" evidence="2">
    <location>
        <begin position="1073"/>
        <end position="1082"/>
    </location>
</feature>
<dbReference type="InterPro" id="IPR003116">
    <property type="entry name" value="RBD_dom"/>
</dbReference>
<dbReference type="GO" id="GO:0007165">
    <property type="term" value="P:signal transduction"/>
    <property type="evidence" value="ECO:0007669"/>
    <property type="project" value="InterPro"/>
</dbReference>
<dbReference type="CDD" id="cd17067">
    <property type="entry name" value="RBD2_RGS12_like"/>
    <property type="match status" value="1"/>
</dbReference>
<dbReference type="Pfam" id="PF00595">
    <property type="entry name" value="PDZ"/>
    <property type="match status" value="1"/>
</dbReference>
<evidence type="ECO:0000259" key="3">
    <source>
        <dbReference type="PROSITE" id="PS50106"/>
    </source>
</evidence>
<dbReference type="EnsemblMetazoa" id="BGLB013614-RB">
    <property type="protein sequence ID" value="BGLB013614-PB"/>
    <property type="gene ID" value="BGLB013614"/>
</dbReference>
<dbReference type="InterPro" id="IPR001478">
    <property type="entry name" value="PDZ"/>
</dbReference>
<evidence type="ECO:0000313" key="7">
    <source>
        <dbReference type="Proteomes" id="UP000076420"/>
    </source>
</evidence>
<evidence type="ECO:0000259" key="4">
    <source>
        <dbReference type="PROSITE" id="PS50132"/>
    </source>
</evidence>
<dbReference type="PRINTS" id="PR01301">
    <property type="entry name" value="RGSPROTEIN"/>
</dbReference>
<dbReference type="CDD" id="cd06710">
    <property type="entry name" value="PDZ_RGS12-like"/>
    <property type="match status" value="1"/>
</dbReference>
<feature type="compositionally biased region" description="Polar residues" evidence="2">
    <location>
        <begin position="580"/>
        <end position="590"/>
    </location>
</feature>
<feature type="region of interest" description="Disordered" evidence="2">
    <location>
        <begin position="1019"/>
        <end position="1116"/>
    </location>
</feature>
<sequence length="1847" mass="205504">MYPNVNQHTKRRKKRVLQGTKTVVLVRGKVGYGFTISGQNPCMLSCIVPGSPADVAGLKAGDLLYFVNGQNVSKACHDDVVRMVGLSTGSLELQVAENYNSSDSSDDDYPPRSKSRYPNRIRPRVNPAVKASKYERAPPSYQRDRKENQLKHYIPAGAESDLSSSLTSQEDQAWAHVAELAWGKNRQEKFSSKKDSDRYEAKDVQHTGFVNGALQNGSVATAKKISLSAAIVKKVPQVAEIKAPQQSDSEENIKKSVELTASNRDRPSVSPNGEINSDKQDINQQKSTNSAKAVVGYIGSIETPSSHTRPHQRLQALRNAVRRLRLEKRVHTLVLMQVNPSGVTLTNSIGKQVAFYPHERIAFSGICPDDERFFGLVTLSLPDDDCSSYTNGAESFKIPNSSCHIFMIEPELSPHSAHLQHAEAFQIHCTNSHEMYRCVEFPKSPTSLILCIANLYRDAPPRKFDTEIVQSQALADPMVKLEQVNSSGNGNNSNSDSGLGFGREEAPIEQNEQVCIVELPYRMYQLNTSDTSNALDLSNMSTQGNLSPEVDVVNSTASSSSIQRPISAFDIRRGLNNSTSSEECWQQGSRPINKLTPRAMPDPTQPSIKDTLFSNNISTENLRQSMQRLLQARQQQLQEQNCLLGSDGESHAGDPILSLSVADDGHAILEAANVNPVKHHKFVAPVSVPSSSIQTFRSNNVRSAFQVPRPVSAPLSKQRAQSKPETIDVETLGKLSPRAFPPTSPTSLVFRSPSAPPAPFFPHQDSDEDDDDDNDGEEDDDESEDDPYIRRILEQFRKDRNAALEEDNRRLSEGFALSKKQREKQEVGNIQKWTKAGSFRRTHQMMLKQSFSHSHESLAVGEESSNKLITASSVNNISKQTAEQGRIDTAGRVASWAVNFEKLLKDPIGIGIFTEFLKKEFSEENIIFWKACEQYRMLADEHQRKVKAKDIYTRYLSTKASDPVNVDSAARTYSEKYLENPTAIMFDVAQQQIFQLMRQDSYARFLKSDMYKTKLMEEMEGKPLENPGENSTESDGKKKVKGKENDDKRRRSILPWKNSKKSSKASSQTEQKGQGKKEKEASKPQLNVSMASLPSTSTVTNSNGNNNLKKAPGPGIDLSTMRKEVFNAKESCGNTETHFKFCRIVMPDGSTTVVCAKPGQTCRSVLSKLCEKRSISIASVDVFLLGSDKPLDLNEDISTLGSKEIVIERRVLFRLDLPNGKSIGVKAKPNRSIRDVFKPILTKYGYHIDNIGVHFMGFQDFLDLNTSVSELDNQRVVIVHDIDTAVARLCRCSHHKKILRQGVQPVALNPTKVPPANRLKSGHRGGSLEEITNKIFEDLMRGKSQLAHGFDELGVLELDKAKVHKNEEGRYLGLFGLLRKESTAIKDIHKGNKSKGKVTFTLPKSDVKKKVSTKEGERLIDMLSSAQKLRLEEQRGIHVSTGDLPSFLLEGNGPQETMDSLKDSQINNLNQSHPSGVAMFDDIEEISKVGFLEKTKRKEQLNYLGTTPEVVHGNHKMSRDTHKYSDKTVLSDKWKSLTGRSNHDNWTGRSSQPDNSLLNMKNSFSNQESAVVTSQQTDNYLPMSPLIIDSKNDSHPLHSNGKCSTNARTTQSSPEILSDLNSSNLKTLDRLNSSVTQNSPLKIKVPSDSYTSNKLKERNKTPDPPSYHNAIRTHGVDKKHHPRSTDNVMAHTVNSVNHAENSSSFDHRVLVSPKSDEMIQRDVNDMSRRSLVSPRNDKPPYPSQRNTPLLASSPKLNIGATPSSNFYTTTNQRNSPQSASSHKFHIGATPTSDSHTTTLPNKRSATPVNLRSTGKWDLQFVNSPHATAFTLSPYRDSDHEEETVTFV</sequence>
<dbReference type="GO" id="GO:0008277">
    <property type="term" value="P:regulation of G protein-coupled receptor signaling pathway"/>
    <property type="evidence" value="ECO:0007669"/>
    <property type="project" value="TreeGrafter"/>
</dbReference>
<dbReference type="SUPFAM" id="SSF48097">
    <property type="entry name" value="Regulator of G-protein signaling, RGS"/>
    <property type="match status" value="1"/>
</dbReference>
<dbReference type="VEuPathDB" id="VectorBase:BGLAX_051506"/>
<feature type="compositionally biased region" description="Polar residues" evidence="2">
    <location>
        <begin position="1789"/>
        <end position="1808"/>
    </location>
</feature>
<feature type="compositionally biased region" description="Polar residues" evidence="2">
    <location>
        <begin position="1084"/>
        <end position="1094"/>
    </location>
</feature>
<dbReference type="OrthoDB" id="10263545at2759"/>
<dbReference type="SUPFAM" id="SSF50156">
    <property type="entry name" value="PDZ domain-like"/>
    <property type="match status" value="1"/>
</dbReference>
<organism evidence="6 7">
    <name type="scientific">Biomphalaria glabrata</name>
    <name type="common">Bloodfluke planorb</name>
    <name type="synonym">Freshwater snail</name>
    <dbReference type="NCBI Taxonomy" id="6526"/>
    <lineage>
        <taxon>Eukaryota</taxon>
        <taxon>Metazoa</taxon>
        <taxon>Spiralia</taxon>
        <taxon>Lophotrochozoa</taxon>
        <taxon>Mollusca</taxon>
        <taxon>Gastropoda</taxon>
        <taxon>Heterobranchia</taxon>
        <taxon>Euthyneura</taxon>
        <taxon>Panpulmonata</taxon>
        <taxon>Hygrophila</taxon>
        <taxon>Lymnaeoidea</taxon>
        <taxon>Planorbidae</taxon>
        <taxon>Biomphalaria</taxon>
    </lineage>
</organism>
<dbReference type="Gene3D" id="2.30.29.30">
    <property type="entry name" value="Pleckstrin-homology domain (PH domain)/Phosphotyrosine-binding domain (PTB)"/>
    <property type="match status" value="1"/>
</dbReference>
<feature type="compositionally biased region" description="Basic and acidic residues" evidence="2">
    <location>
        <begin position="1715"/>
        <end position="1728"/>
    </location>
</feature>
<feature type="compositionally biased region" description="Polar residues" evidence="2">
    <location>
        <begin position="1601"/>
        <end position="1617"/>
    </location>
</feature>
<dbReference type="SMART" id="SM00462">
    <property type="entry name" value="PTB"/>
    <property type="match status" value="1"/>
</dbReference>
<dbReference type="SUPFAM" id="SSF54236">
    <property type="entry name" value="Ubiquitin-like"/>
    <property type="match status" value="2"/>
</dbReference>
<dbReference type="InterPro" id="IPR029071">
    <property type="entry name" value="Ubiquitin-like_domsf"/>
</dbReference>
<dbReference type="InterPro" id="IPR006020">
    <property type="entry name" value="PTB/PI_dom"/>
</dbReference>
<dbReference type="SMART" id="SM00455">
    <property type="entry name" value="RBD"/>
    <property type="match status" value="2"/>
</dbReference>
<evidence type="ECO:0008006" key="8">
    <source>
        <dbReference type="Google" id="ProtNLM"/>
    </source>
</evidence>
<protein>
    <recommendedName>
        <fullName evidence="8">Regulator of G-protein signaling 12</fullName>
    </recommendedName>
</protein>
<dbReference type="SMART" id="SM00228">
    <property type="entry name" value="PDZ"/>
    <property type="match status" value="1"/>
</dbReference>
<reference evidence="6" key="1">
    <citation type="submission" date="2020-05" db="UniProtKB">
        <authorList>
            <consortium name="EnsemblMetazoa"/>
        </authorList>
    </citation>
    <scope>IDENTIFICATION</scope>
    <source>
        <strain evidence="6">BB02</strain>
    </source>
</reference>
<dbReference type="Gene3D" id="2.30.42.10">
    <property type="match status" value="1"/>
</dbReference>
<dbReference type="EnsemblMetazoa" id="BGLB013614-RD">
    <property type="protein sequence ID" value="BGLB013614-PD"/>
    <property type="gene ID" value="BGLB013614"/>
</dbReference>
<feature type="region of interest" description="Disordered" evidence="2">
    <location>
        <begin position="707"/>
        <end position="788"/>
    </location>
</feature>
<proteinExistence type="predicted"/>
<feature type="region of interest" description="Disordered" evidence="2">
    <location>
        <begin position="1637"/>
        <end position="1684"/>
    </location>
</feature>
<dbReference type="PANTHER" id="PTHR45945:SF3">
    <property type="entry name" value="REGULATOR OF G-PROTEIN SIGNALING LOCO"/>
    <property type="match status" value="1"/>
</dbReference>
<evidence type="ECO:0000313" key="6">
    <source>
        <dbReference type="EnsemblMetazoa" id="BGLB013614-PF"/>
    </source>
</evidence>
<feature type="compositionally biased region" description="Polar residues" evidence="2">
    <location>
        <begin position="1760"/>
        <end position="1781"/>
    </location>
</feature>
<evidence type="ECO:0000256" key="1">
    <source>
        <dbReference type="ARBA" id="ARBA00022468"/>
    </source>
</evidence>
<feature type="compositionally biased region" description="Basic and acidic residues" evidence="2">
    <location>
        <begin position="132"/>
        <end position="147"/>
    </location>
</feature>
<dbReference type="InterPro" id="IPR024066">
    <property type="entry name" value="RGS_subdom1/3"/>
</dbReference>
<dbReference type="InterPro" id="IPR016137">
    <property type="entry name" value="RGS"/>
</dbReference>
<feature type="region of interest" description="Disordered" evidence="2">
    <location>
        <begin position="483"/>
        <end position="504"/>
    </location>
</feature>
<dbReference type="PROSITE" id="PS50106">
    <property type="entry name" value="PDZ"/>
    <property type="match status" value="1"/>
</dbReference>
<dbReference type="GO" id="GO:0005096">
    <property type="term" value="F:GTPase activator activity"/>
    <property type="evidence" value="ECO:0007669"/>
    <property type="project" value="UniProtKB-KW"/>
</dbReference>
<feature type="region of interest" description="Disordered" evidence="2">
    <location>
        <begin position="98"/>
        <end position="147"/>
    </location>
</feature>
<dbReference type="Proteomes" id="UP000076420">
    <property type="component" value="Unassembled WGS sequence"/>
</dbReference>
<dbReference type="STRING" id="6526.A0A2C9K5N4"/>
<dbReference type="FunFam" id="1.10.167.10:FF:000001">
    <property type="entry name" value="Putative regulator of g-protein signaling 12"/>
    <property type="match status" value="1"/>
</dbReference>
<feature type="domain" description="RGS" evidence="4">
    <location>
        <begin position="899"/>
        <end position="1015"/>
    </location>
</feature>
<dbReference type="InterPro" id="IPR046995">
    <property type="entry name" value="RGS10/12/14-like"/>
</dbReference>
<evidence type="ECO:0000256" key="2">
    <source>
        <dbReference type="SAM" id="MobiDB-lite"/>
    </source>
</evidence>
<dbReference type="PROSITE" id="PS50132">
    <property type="entry name" value="RGS"/>
    <property type="match status" value="1"/>
</dbReference>
<dbReference type="Gene3D" id="3.10.20.90">
    <property type="entry name" value="Phosphatidylinositol 3-kinase Catalytic Subunit, Chain A, domain 1"/>
    <property type="match status" value="2"/>
</dbReference>
<dbReference type="Gene3D" id="1.10.167.10">
    <property type="entry name" value="Regulator of G-protein Signalling 4, domain 2"/>
    <property type="match status" value="1"/>
</dbReference>
<feature type="region of interest" description="Disordered" evidence="2">
    <location>
        <begin position="580"/>
        <end position="607"/>
    </location>
</feature>
<dbReference type="PROSITE" id="PS50898">
    <property type="entry name" value="RBD"/>
    <property type="match status" value="2"/>
</dbReference>
<dbReference type="InterPro" id="IPR036305">
    <property type="entry name" value="RGS_sf"/>
</dbReference>
<dbReference type="InterPro" id="IPR036034">
    <property type="entry name" value="PDZ_sf"/>
</dbReference>
<dbReference type="Pfam" id="PF02196">
    <property type="entry name" value="RBD"/>
    <property type="match status" value="1"/>
</dbReference>
<dbReference type="InterPro" id="IPR044926">
    <property type="entry name" value="RGS_subdomain_2"/>
</dbReference>